<feature type="domain" description="Alpha-L-rhamnosidase six-hairpin glycosidase" evidence="1">
    <location>
        <begin position="293"/>
        <end position="509"/>
    </location>
</feature>
<dbReference type="Gene3D" id="2.60.420.10">
    <property type="entry name" value="Maltose phosphorylase, domain 3"/>
    <property type="match status" value="1"/>
</dbReference>
<dbReference type="InterPro" id="IPR008928">
    <property type="entry name" value="6-hairpin_glycosidase_sf"/>
</dbReference>
<dbReference type="GO" id="GO:0005975">
    <property type="term" value="P:carbohydrate metabolic process"/>
    <property type="evidence" value="ECO:0007669"/>
    <property type="project" value="InterPro"/>
</dbReference>
<dbReference type="InterPro" id="IPR035398">
    <property type="entry name" value="Bac_rhamnosid_C"/>
</dbReference>
<proteinExistence type="predicted"/>
<dbReference type="GO" id="GO:0003824">
    <property type="term" value="F:catalytic activity"/>
    <property type="evidence" value="ECO:0007669"/>
    <property type="project" value="UniProtKB-ARBA"/>
</dbReference>
<dbReference type="PANTHER" id="PTHR34987:SF5">
    <property type="entry name" value="ALPHA-RHAMNOSIDASE"/>
    <property type="match status" value="1"/>
</dbReference>
<gene>
    <name evidence="3" type="ORF">FALBO_14931</name>
</gene>
<dbReference type="InterPro" id="IPR035396">
    <property type="entry name" value="Bac_rhamnosid6H"/>
</dbReference>
<dbReference type="Proteomes" id="UP000554235">
    <property type="component" value="Unassembled WGS sequence"/>
</dbReference>
<sequence length="705" mass="76759">MGNRDRAAILRHFLLNEAEILFGAHSGNGLTGAGLQARSIHNATHLIACLVNFVLGASTALASDVCWRSTSCNGPLAAAFPGEWDENILAPKSRIISPKDVLSLPSGERVDRFLKPVSLSSEVDGLVLDFGLEVGGIVSIEYELTSGKNAVLGLAFTEAKNYIGRSSDNSNGGGIDDGALLHNVTSDGSQTYTMADEKLRGGFRYLTLFLDSESTSSLKISNISLEISFQPTWSNLRAYQGYFHCDDDLVNKIWYAGAYTLQTNEAAPNTGRKAVSNTPGWRNDETIGPGETVLLDGAKRDRWVWIGDMGKAVPSAFLSTGDVESTKNALLAIYNNQASSDNGSLPKAGPPYPTADSDTYHLWVLVGTFNYYLYTGDDEFLETIWPRYLKAITKSLGQLNDQGIMTVKGDKDWGMVTYGKDRASASMLLYRSLRTGVDLATWAPALSNAPILKAEWSKSADELREAINAQLWDNDHGAFRDSPENDELYPQDANSMAIAFGVVPAYSKQSIRVSDYLQSQWTSIGPFCPELPNNISPFISSIEILSHFRVGYSDRAIKLIQDTWGWYLNNENGTQSTVPEGYLIDGSWGYRGQQGYRDDPSYVSHAHGWSSGPTSALTEYAVGLRAVTPQGRAWQLRPASFNELSEAQAGFSTHLGKFLASYKAQGQELVVSWSTPEKTKGVLILPGQPNKHVSGGKGSIAITLS</sequence>
<reference evidence="3 4" key="1">
    <citation type="submission" date="2020-01" db="EMBL/GenBank/DDBJ databases">
        <title>Identification and distribution of gene clusters putatively required for synthesis of sphingolipid metabolism inhibitors in phylogenetically diverse species of the filamentous fungus Fusarium.</title>
        <authorList>
            <person name="Kim H.-S."/>
            <person name="Busman M."/>
            <person name="Brown D.W."/>
            <person name="Divon H."/>
            <person name="Uhlig S."/>
            <person name="Proctor R.H."/>
        </authorList>
    </citation>
    <scope>NUCLEOTIDE SEQUENCE [LARGE SCALE GENOMIC DNA]</scope>
    <source>
        <strain evidence="3 4">NRRL 20459</strain>
    </source>
</reference>
<dbReference type="EMBL" id="JAADYS010002494">
    <property type="protein sequence ID" value="KAF4458338.1"/>
    <property type="molecule type" value="Genomic_DNA"/>
</dbReference>
<keyword evidence="4" id="KW-1185">Reference proteome</keyword>
<dbReference type="InterPro" id="IPR012341">
    <property type="entry name" value="6hp_glycosidase-like_sf"/>
</dbReference>
<dbReference type="Gene3D" id="1.50.10.10">
    <property type="match status" value="1"/>
</dbReference>
<dbReference type="PANTHER" id="PTHR34987">
    <property type="entry name" value="C, PUTATIVE (AFU_ORTHOLOGUE AFUA_3G02880)-RELATED"/>
    <property type="match status" value="1"/>
</dbReference>
<dbReference type="OrthoDB" id="10036721at2759"/>
<evidence type="ECO:0000313" key="3">
    <source>
        <dbReference type="EMBL" id="KAF4458338.1"/>
    </source>
</evidence>
<feature type="domain" description="Alpha-L-rhamnosidase C-terminal" evidence="2">
    <location>
        <begin position="623"/>
        <end position="697"/>
    </location>
</feature>
<evidence type="ECO:0000259" key="2">
    <source>
        <dbReference type="Pfam" id="PF17390"/>
    </source>
</evidence>
<evidence type="ECO:0000259" key="1">
    <source>
        <dbReference type="Pfam" id="PF17389"/>
    </source>
</evidence>
<name>A0A8H4KZM4_9HYPO</name>
<organism evidence="3 4">
    <name type="scientific">Fusarium albosuccineum</name>
    <dbReference type="NCBI Taxonomy" id="1237068"/>
    <lineage>
        <taxon>Eukaryota</taxon>
        <taxon>Fungi</taxon>
        <taxon>Dikarya</taxon>
        <taxon>Ascomycota</taxon>
        <taxon>Pezizomycotina</taxon>
        <taxon>Sordariomycetes</taxon>
        <taxon>Hypocreomycetidae</taxon>
        <taxon>Hypocreales</taxon>
        <taxon>Nectriaceae</taxon>
        <taxon>Fusarium</taxon>
        <taxon>Fusarium decemcellulare species complex</taxon>
    </lineage>
</organism>
<protein>
    <submittedName>
        <fullName evidence="3">Bacterial alpha-L-rhamnosidase domain-containing</fullName>
    </submittedName>
</protein>
<dbReference type="Pfam" id="PF17390">
    <property type="entry name" value="Bac_rhamnosid_C"/>
    <property type="match status" value="1"/>
</dbReference>
<evidence type="ECO:0000313" key="4">
    <source>
        <dbReference type="Proteomes" id="UP000554235"/>
    </source>
</evidence>
<dbReference type="SUPFAM" id="SSF48208">
    <property type="entry name" value="Six-hairpin glycosidases"/>
    <property type="match status" value="1"/>
</dbReference>
<comment type="caution">
    <text evidence="3">The sequence shown here is derived from an EMBL/GenBank/DDBJ whole genome shotgun (WGS) entry which is preliminary data.</text>
</comment>
<accession>A0A8H4KZM4</accession>
<dbReference type="AlphaFoldDB" id="A0A8H4KZM4"/>
<dbReference type="Pfam" id="PF17389">
    <property type="entry name" value="Bac_rhamnosid6H"/>
    <property type="match status" value="1"/>
</dbReference>